<reference evidence="1 2" key="1">
    <citation type="submission" date="2023-08" db="EMBL/GenBank/DDBJ databases">
        <title>The draft genome sequence of Paracraurococcus sp. LOR1-02.</title>
        <authorList>
            <person name="Kingkaew E."/>
            <person name="Tanasupawat S."/>
        </authorList>
    </citation>
    <scope>NUCLEOTIDE SEQUENCE [LARGE SCALE GENOMIC DNA]</scope>
    <source>
        <strain evidence="1 2">LOR1-02</strain>
    </source>
</reference>
<gene>
    <name evidence="1" type="ORF">Q7A36_31540</name>
</gene>
<comment type="caution">
    <text evidence="1">The sequence shown here is derived from an EMBL/GenBank/DDBJ whole genome shotgun (WGS) entry which is preliminary data.</text>
</comment>
<protein>
    <submittedName>
        <fullName evidence="1">Phage tail protein</fullName>
    </submittedName>
</protein>
<name>A0ABT9E9X2_9PROT</name>
<dbReference type="InterPro" id="IPR010667">
    <property type="entry name" value="Phage_T4_Gp19"/>
</dbReference>
<dbReference type="EMBL" id="JAUTWS010000062">
    <property type="protein sequence ID" value="MDO9712904.1"/>
    <property type="molecule type" value="Genomic_DNA"/>
</dbReference>
<organism evidence="1 2">
    <name type="scientific">Paracraurococcus lichenis</name>
    <dbReference type="NCBI Taxonomy" id="3064888"/>
    <lineage>
        <taxon>Bacteria</taxon>
        <taxon>Pseudomonadati</taxon>
        <taxon>Pseudomonadota</taxon>
        <taxon>Alphaproteobacteria</taxon>
        <taxon>Acetobacterales</taxon>
        <taxon>Roseomonadaceae</taxon>
        <taxon>Paracraurococcus</taxon>
    </lineage>
</organism>
<dbReference type="RefSeq" id="WP_305107766.1">
    <property type="nucleotide sequence ID" value="NZ_JAUTWS010000062.1"/>
</dbReference>
<proteinExistence type="predicted"/>
<evidence type="ECO:0000313" key="2">
    <source>
        <dbReference type="Proteomes" id="UP001243009"/>
    </source>
</evidence>
<dbReference type="InterPro" id="IPR011747">
    <property type="entry name" value="CHP02241"/>
</dbReference>
<dbReference type="PANTHER" id="PTHR38009:SF1">
    <property type="entry name" value="CONSERVED HYPOTHETICAL PHAGE TAIL PROTEIN"/>
    <property type="match status" value="1"/>
</dbReference>
<dbReference type="Pfam" id="PF06841">
    <property type="entry name" value="Phage_T4_gp19"/>
    <property type="match status" value="1"/>
</dbReference>
<dbReference type="NCBIfam" id="TIGR02241">
    <property type="entry name" value="conserved hypothetical phage tail region protein"/>
    <property type="match status" value="1"/>
</dbReference>
<dbReference type="PANTHER" id="PTHR38009">
    <property type="entry name" value="CONSERVED HYPOTHETICAL PHAGE TAIL PROTEIN"/>
    <property type="match status" value="1"/>
</dbReference>
<sequence length="181" mass="19528">MTTGARRDPLLGYNFQVSLMQSGNALGNALGAVTLSAVTLTPVAGFSECSGLEGTLEVQDHMEGGRNGGVLHFPTRLKWSNLMLKRGIGRGDDLRAWFEGFARGTGRRRDGVVTLRNERQEPHTVWGFRRGLPVKYNGPTLNATQSTVAVETLEIAHEGLFLVPGAAPLAQAARAALDLFR</sequence>
<keyword evidence="2" id="KW-1185">Reference proteome</keyword>
<dbReference type="Proteomes" id="UP001243009">
    <property type="component" value="Unassembled WGS sequence"/>
</dbReference>
<accession>A0ABT9E9X2</accession>
<evidence type="ECO:0000313" key="1">
    <source>
        <dbReference type="EMBL" id="MDO9712904.1"/>
    </source>
</evidence>